<gene>
    <name evidence="1" type="ORF">ABT39_MTgene374</name>
</gene>
<keyword evidence="1" id="KW-0496">Mitochondrion</keyword>
<dbReference type="EMBL" id="LKAM01000001">
    <property type="protein sequence ID" value="KUM50531.1"/>
    <property type="molecule type" value="Genomic_DNA"/>
</dbReference>
<evidence type="ECO:0000313" key="1">
    <source>
        <dbReference type="EMBL" id="KUM50531.1"/>
    </source>
</evidence>
<protein>
    <submittedName>
        <fullName evidence="1">Uncharacterized protein</fullName>
    </submittedName>
</protein>
<geneLocation type="mitochondrion" evidence="1"/>
<name>A0A101M3S6_PICGL</name>
<reference evidence="1" key="1">
    <citation type="journal article" date="2015" name="Genome Biol. Evol.">
        <title>Organellar Genomes of White Spruce (Picea glauca): Assembly and Annotation.</title>
        <authorList>
            <person name="Jackman S.D."/>
            <person name="Warren R.L."/>
            <person name="Gibb E.A."/>
            <person name="Vandervalk B.P."/>
            <person name="Mohamadi H."/>
            <person name="Chu J."/>
            <person name="Raymond A."/>
            <person name="Pleasance S."/>
            <person name="Coope R."/>
            <person name="Wildung M.R."/>
            <person name="Ritland C.E."/>
            <person name="Bousquet J."/>
            <person name="Jones S.J."/>
            <person name="Bohlmann J."/>
            <person name="Birol I."/>
        </authorList>
    </citation>
    <scope>NUCLEOTIDE SEQUENCE [LARGE SCALE GENOMIC DNA]</scope>
    <source>
        <tissue evidence="1">Flushing bud</tissue>
    </source>
</reference>
<comment type="caution">
    <text evidence="1">The sequence shown here is derived from an EMBL/GenBank/DDBJ whole genome shotgun (WGS) entry which is preliminary data.</text>
</comment>
<proteinExistence type="predicted"/>
<sequence length="106" mass="11816">MGGRVKTWVGETFLSGTFIRCQHTGWGLDTNLLPANSNRQRFTFHSMSTDRSGGSIGLSWQCFLNPSIVSGRSLPQLEKDRAATTIQLCHPAIGGAWEQVWFDRMT</sequence>
<dbReference type="AlphaFoldDB" id="A0A101M3S6"/>
<organism evidence="1">
    <name type="scientific">Picea glauca</name>
    <name type="common">White spruce</name>
    <name type="synonym">Pinus glauca</name>
    <dbReference type="NCBI Taxonomy" id="3330"/>
    <lineage>
        <taxon>Eukaryota</taxon>
        <taxon>Viridiplantae</taxon>
        <taxon>Streptophyta</taxon>
        <taxon>Embryophyta</taxon>
        <taxon>Tracheophyta</taxon>
        <taxon>Spermatophyta</taxon>
        <taxon>Pinopsida</taxon>
        <taxon>Pinidae</taxon>
        <taxon>Conifers I</taxon>
        <taxon>Pinales</taxon>
        <taxon>Pinaceae</taxon>
        <taxon>Picea</taxon>
    </lineage>
</organism>
<accession>A0A101M3S6</accession>